<dbReference type="Proteomes" id="UP001597024">
    <property type="component" value="Unassembled WGS sequence"/>
</dbReference>
<feature type="transmembrane region" description="Helical" evidence="1">
    <location>
        <begin position="16"/>
        <end position="40"/>
    </location>
</feature>
<feature type="transmembrane region" description="Helical" evidence="1">
    <location>
        <begin position="60"/>
        <end position="81"/>
    </location>
</feature>
<sequence>MSGTTPRRNAQGGPPLGVLGVVFTALFLAGIIVSTIMAAGTTFPSPFGDGAVGYFTANRSAVAVTGFLQFAASVPLAVYAATASARLHNLGVR</sequence>
<name>A0ABW3E6L1_9ACTN</name>
<comment type="caution">
    <text evidence="2">The sequence shown here is derived from an EMBL/GenBank/DDBJ whole genome shotgun (WGS) entry which is preliminary data.</text>
</comment>
<feature type="non-terminal residue" evidence="2">
    <location>
        <position position="93"/>
    </location>
</feature>
<keyword evidence="3" id="KW-1185">Reference proteome</keyword>
<organism evidence="2 3">
    <name type="scientific">Streptosporangium algeriense</name>
    <dbReference type="NCBI Taxonomy" id="1682748"/>
    <lineage>
        <taxon>Bacteria</taxon>
        <taxon>Bacillati</taxon>
        <taxon>Actinomycetota</taxon>
        <taxon>Actinomycetes</taxon>
        <taxon>Streptosporangiales</taxon>
        <taxon>Streptosporangiaceae</taxon>
        <taxon>Streptosporangium</taxon>
    </lineage>
</organism>
<keyword evidence="1" id="KW-0812">Transmembrane</keyword>
<proteinExistence type="predicted"/>
<keyword evidence="1" id="KW-0472">Membrane</keyword>
<evidence type="ECO:0000256" key="1">
    <source>
        <dbReference type="SAM" id="Phobius"/>
    </source>
</evidence>
<reference evidence="3" key="1">
    <citation type="journal article" date="2019" name="Int. J. Syst. Evol. Microbiol.">
        <title>The Global Catalogue of Microorganisms (GCM) 10K type strain sequencing project: providing services to taxonomists for standard genome sequencing and annotation.</title>
        <authorList>
            <consortium name="The Broad Institute Genomics Platform"/>
            <consortium name="The Broad Institute Genome Sequencing Center for Infectious Disease"/>
            <person name="Wu L."/>
            <person name="Ma J."/>
        </authorList>
    </citation>
    <scope>NUCLEOTIDE SEQUENCE [LARGE SCALE GENOMIC DNA]</scope>
    <source>
        <strain evidence="3">CCUG 62974</strain>
    </source>
</reference>
<evidence type="ECO:0000313" key="3">
    <source>
        <dbReference type="Proteomes" id="UP001597024"/>
    </source>
</evidence>
<evidence type="ECO:0000313" key="2">
    <source>
        <dbReference type="EMBL" id="MFD0891057.1"/>
    </source>
</evidence>
<protein>
    <submittedName>
        <fullName evidence="2">Uncharacterized protein</fullName>
    </submittedName>
</protein>
<keyword evidence="1" id="KW-1133">Transmembrane helix</keyword>
<accession>A0ABW3E6L1</accession>
<gene>
    <name evidence="2" type="ORF">ACFQ08_41465</name>
</gene>
<dbReference type="EMBL" id="JBHTHX010002884">
    <property type="protein sequence ID" value="MFD0891057.1"/>
    <property type="molecule type" value="Genomic_DNA"/>
</dbReference>